<name>A0A1I1NF46_9FLAO</name>
<dbReference type="EMBL" id="FOMI01000002">
    <property type="protein sequence ID" value="SFC96105.1"/>
    <property type="molecule type" value="Genomic_DNA"/>
</dbReference>
<evidence type="ECO:0000313" key="2">
    <source>
        <dbReference type="EMBL" id="SFC96105.1"/>
    </source>
</evidence>
<organism evidence="2 3">
    <name type="scientific">Algibacter pectinivorans</name>
    <dbReference type="NCBI Taxonomy" id="870482"/>
    <lineage>
        <taxon>Bacteria</taxon>
        <taxon>Pseudomonadati</taxon>
        <taxon>Bacteroidota</taxon>
        <taxon>Flavobacteriia</taxon>
        <taxon>Flavobacteriales</taxon>
        <taxon>Flavobacteriaceae</taxon>
        <taxon>Algibacter</taxon>
    </lineage>
</organism>
<dbReference type="STRING" id="870482.SAMN04487987_102247"/>
<keyword evidence="3" id="KW-1185">Reference proteome</keyword>
<sequence>MSKDLQQPKQLEEVDLGQLFNMVGNLFQRLFDFILSIFNNIYKLILVLLIHVYKRIKWYAISGIIGLILGFFIDSSTDEVYGANAYIETNFGSAHQVYENLKYLHQLAYVDKDSIELARKLNISVKDAASIKGIYMRPDIDENDRIRMFVAFKKGLDSLSREEYSYDDYIESLDYYSFKRHQVGVASTDKFIFQKLNKSFSKAISNNDYLNELKNVELRNFITQKETIEIEKKEIDSLASEYLKIRKNESKKQAVVGSGTNLYMGNSDQNKLIVDESELLSKKTKLEALKREINVGLVKNENIVNVVSEFPDAGYDMTDWRDKMKVRLPILFFLITFFGFILYGMGKYLSEQDQKINKK</sequence>
<dbReference type="AlphaFoldDB" id="A0A1I1NF46"/>
<keyword evidence="1" id="KW-1133">Transmembrane helix</keyword>
<dbReference type="OrthoDB" id="1452530at2"/>
<reference evidence="3" key="1">
    <citation type="submission" date="2016-10" db="EMBL/GenBank/DDBJ databases">
        <authorList>
            <person name="Varghese N."/>
            <person name="Submissions S."/>
        </authorList>
    </citation>
    <scope>NUCLEOTIDE SEQUENCE [LARGE SCALE GENOMIC DNA]</scope>
    <source>
        <strain evidence="3">DSM 25730</strain>
    </source>
</reference>
<feature type="transmembrane region" description="Helical" evidence="1">
    <location>
        <begin position="30"/>
        <end position="50"/>
    </location>
</feature>
<accession>A0A1I1NF46</accession>
<protein>
    <submittedName>
        <fullName evidence="2">Uncharacterized protein</fullName>
    </submittedName>
</protein>
<evidence type="ECO:0000313" key="3">
    <source>
        <dbReference type="Proteomes" id="UP000199439"/>
    </source>
</evidence>
<keyword evidence="1" id="KW-0472">Membrane</keyword>
<feature type="transmembrane region" description="Helical" evidence="1">
    <location>
        <begin position="326"/>
        <end position="345"/>
    </location>
</feature>
<gene>
    <name evidence="2" type="ORF">SAMN04487987_102247</name>
</gene>
<dbReference type="RefSeq" id="WP_092849357.1">
    <property type="nucleotide sequence ID" value="NZ_FOMI01000002.1"/>
</dbReference>
<dbReference type="Proteomes" id="UP000199439">
    <property type="component" value="Unassembled WGS sequence"/>
</dbReference>
<keyword evidence="1" id="KW-0812">Transmembrane</keyword>
<evidence type="ECO:0000256" key="1">
    <source>
        <dbReference type="SAM" id="Phobius"/>
    </source>
</evidence>
<proteinExistence type="predicted"/>